<proteinExistence type="predicted"/>
<evidence type="ECO:0000313" key="2">
    <source>
        <dbReference type="EMBL" id="KAL0202830.1"/>
    </source>
</evidence>
<evidence type="ECO:0000256" key="1">
    <source>
        <dbReference type="SAM" id="MobiDB-lite"/>
    </source>
</evidence>
<protein>
    <submittedName>
        <fullName evidence="2">Uncharacterized protein</fullName>
    </submittedName>
</protein>
<dbReference type="EMBL" id="JAMKFB020000001">
    <property type="protein sequence ID" value="KAL0202830.1"/>
    <property type="molecule type" value="Genomic_DNA"/>
</dbReference>
<accession>A0ABD0RWA4</accession>
<keyword evidence="3" id="KW-1185">Reference proteome</keyword>
<gene>
    <name evidence="2" type="ORF">M9458_000848</name>
</gene>
<evidence type="ECO:0000313" key="3">
    <source>
        <dbReference type="Proteomes" id="UP001529510"/>
    </source>
</evidence>
<feature type="compositionally biased region" description="Pro residues" evidence="1">
    <location>
        <begin position="31"/>
        <end position="40"/>
    </location>
</feature>
<name>A0ABD0RWA4_CIRMR</name>
<comment type="caution">
    <text evidence="2">The sequence shown here is derived from an EMBL/GenBank/DDBJ whole genome shotgun (WGS) entry which is preliminary data.</text>
</comment>
<sequence>FRHKVRFEGMELPPSRSSSTSDCKSLCLPPLDTPEAPPTPDSVDGGSEASWRPTSSSPCSLAEAPGLGLGLTLGQGWKERAETEATLRRILPAFDALLLQLDRVTYATEEL</sequence>
<dbReference type="Proteomes" id="UP001529510">
    <property type="component" value="Unassembled WGS sequence"/>
</dbReference>
<feature type="non-terminal residue" evidence="2">
    <location>
        <position position="1"/>
    </location>
</feature>
<organism evidence="2 3">
    <name type="scientific">Cirrhinus mrigala</name>
    <name type="common">Mrigala</name>
    <dbReference type="NCBI Taxonomy" id="683832"/>
    <lineage>
        <taxon>Eukaryota</taxon>
        <taxon>Metazoa</taxon>
        <taxon>Chordata</taxon>
        <taxon>Craniata</taxon>
        <taxon>Vertebrata</taxon>
        <taxon>Euteleostomi</taxon>
        <taxon>Actinopterygii</taxon>
        <taxon>Neopterygii</taxon>
        <taxon>Teleostei</taxon>
        <taxon>Ostariophysi</taxon>
        <taxon>Cypriniformes</taxon>
        <taxon>Cyprinidae</taxon>
        <taxon>Labeoninae</taxon>
        <taxon>Labeonini</taxon>
        <taxon>Cirrhinus</taxon>
    </lineage>
</organism>
<feature type="region of interest" description="Disordered" evidence="1">
    <location>
        <begin position="1"/>
        <end position="63"/>
    </location>
</feature>
<reference evidence="2 3" key="1">
    <citation type="submission" date="2024-05" db="EMBL/GenBank/DDBJ databases">
        <title>Genome sequencing and assembly of Indian major carp, Cirrhinus mrigala (Hamilton, 1822).</title>
        <authorList>
            <person name="Mohindra V."/>
            <person name="Chowdhury L.M."/>
            <person name="Lal K."/>
            <person name="Jena J.K."/>
        </authorList>
    </citation>
    <scope>NUCLEOTIDE SEQUENCE [LARGE SCALE GENOMIC DNA]</scope>
    <source>
        <strain evidence="2">CM1030</strain>
        <tissue evidence="2">Blood</tissue>
    </source>
</reference>
<feature type="non-terminal residue" evidence="2">
    <location>
        <position position="111"/>
    </location>
</feature>
<dbReference type="AlphaFoldDB" id="A0ABD0RWA4"/>